<accession>A0A365GX82</accession>
<proteinExistence type="predicted"/>
<comment type="caution">
    <text evidence="4">The sequence shown here is derived from an EMBL/GenBank/DDBJ whole genome shotgun (WGS) entry which is preliminary data.</text>
</comment>
<dbReference type="Proteomes" id="UP000251891">
    <property type="component" value="Unassembled WGS sequence"/>
</dbReference>
<dbReference type="OrthoDB" id="5521887at2"/>
<feature type="compositionally biased region" description="Pro residues" evidence="1">
    <location>
        <begin position="462"/>
        <end position="474"/>
    </location>
</feature>
<evidence type="ECO:0000256" key="1">
    <source>
        <dbReference type="SAM" id="MobiDB-lite"/>
    </source>
</evidence>
<dbReference type="Gene3D" id="1.25.40.10">
    <property type="entry name" value="Tetratricopeptide repeat domain"/>
    <property type="match status" value="2"/>
</dbReference>
<dbReference type="InterPro" id="IPR003593">
    <property type="entry name" value="AAA+_ATPase"/>
</dbReference>
<evidence type="ECO:0000259" key="3">
    <source>
        <dbReference type="SMART" id="SM00382"/>
    </source>
</evidence>
<dbReference type="Pfam" id="PF13424">
    <property type="entry name" value="TPR_12"/>
    <property type="match status" value="1"/>
</dbReference>
<keyword evidence="2" id="KW-0812">Transmembrane</keyword>
<dbReference type="InterPro" id="IPR019734">
    <property type="entry name" value="TPR_rpt"/>
</dbReference>
<dbReference type="AlphaFoldDB" id="A0A365GX82"/>
<organism evidence="4 5">
    <name type="scientific">Actinomadura craniellae</name>
    <dbReference type="NCBI Taxonomy" id="2231787"/>
    <lineage>
        <taxon>Bacteria</taxon>
        <taxon>Bacillati</taxon>
        <taxon>Actinomycetota</taxon>
        <taxon>Actinomycetes</taxon>
        <taxon>Streptosporangiales</taxon>
        <taxon>Thermomonosporaceae</taxon>
        <taxon>Actinomadura</taxon>
    </lineage>
</organism>
<dbReference type="GO" id="GO:0043531">
    <property type="term" value="F:ADP binding"/>
    <property type="evidence" value="ECO:0007669"/>
    <property type="project" value="InterPro"/>
</dbReference>
<dbReference type="SUPFAM" id="SSF48452">
    <property type="entry name" value="TPR-like"/>
    <property type="match status" value="2"/>
</dbReference>
<dbReference type="PANTHER" id="PTHR47691:SF3">
    <property type="entry name" value="HTH-TYPE TRANSCRIPTIONAL REGULATOR RV0890C-RELATED"/>
    <property type="match status" value="1"/>
</dbReference>
<dbReference type="SUPFAM" id="SSF52540">
    <property type="entry name" value="P-loop containing nucleoside triphosphate hydrolases"/>
    <property type="match status" value="1"/>
</dbReference>
<dbReference type="PRINTS" id="PR00364">
    <property type="entry name" value="DISEASERSIST"/>
</dbReference>
<dbReference type="SMART" id="SM00028">
    <property type="entry name" value="TPR"/>
    <property type="match status" value="5"/>
</dbReference>
<evidence type="ECO:0000313" key="4">
    <source>
        <dbReference type="EMBL" id="RAY11402.1"/>
    </source>
</evidence>
<evidence type="ECO:0000256" key="2">
    <source>
        <dbReference type="SAM" id="Phobius"/>
    </source>
</evidence>
<dbReference type="InterPro" id="IPR042197">
    <property type="entry name" value="Apaf_helical"/>
</dbReference>
<keyword evidence="5" id="KW-1185">Reference proteome</keyword>
<feature type="domain" description="AAA+ ATPase" evidence="3">
    <location>
        <begin position="119"/>
        <end position="254"/>
    </location>
</feature>
<sequence length="852" mass="94407">MREAPARPGRRAERLTAPWAVGGVTAVVTGMTTALGVLPLSQGAQLGVVGGASALAGLMAWAVQRVGGESGPAELPGPQEMPPPAQLPPVAARFTGRTESLRELERVHAEHPRDGKSSAPLVVSLHGPAGVGKSALATKFAHQVAADFPDGQLYFDLRGHGDARVRPEEVLIGFLQALGVRLTTDPGDLMQLQKLWWTWVRGKRLLVFLDNAHDAEQVQALIPPMAGCAVLVTSRQPLYLRNTYDRRLREFTPEQSLVLLGRLADGDDEASRVAAEPEAAEEIVELCGRLPLALSICGGRLNARKHWSLREMADRLGDERRRRLDELEITQRIDQSVRASLQLSYDDCTADQRRLLRAFALLAAPDVQDWVAGELLGVDHVEGCRLLEALENAQLVEFSSRDATGTLRYRLHDLVRLYARERTEREDSAADRRAALERVLDGYRERAERAAFTRWPQDWPGRPSPRTPRLPDQPPTEWLTSERPALLAMLDQAVELEMWERVWRLGRATCSLFHSLRIFWSEWRAVAELTCAAAERTDDSHALAVALLERQAVAGGQGRIDQARTYSETALEIFTERAEPWWRARALRAVGMCLRDAGNLDGGQRYLLEAIAEFEHLGDVWWRSRTQRNLAELRLAQRRIPEAKALADEALTAFQQNGNRYSEAQTMRTMGDTLAAEARGLHAAGEHRVADARFFMAASALERAAEAFRLRGEQWEQARCLRSGGDVGDPRNGLRELALVRRATLMLMGLGDTWGLARTRITESRALRRLGRHDEAVATMAQAVEAFRELGDRWWQARSLRGLAEALLAAGRAGDAVAPAEQALEIYRSLGNMAGETRARAVLEQARAAGPS</sequence>
<dbReference type="InterPro" id="IPR027417">
    <property type="entry name" value="P-loop_NTPase"/>
</dbReference>
<dbReference type="SMART" id="SM00382">
    <property type="entry name" value="AAA"/>
    <property type="match status" value="1"/>
</dbReference>
<dbReference type="Gene3D" id="3.40.50.300">
    <property type="entry name" value="P-loop containing nucleotide triphosphate hydrolases"/>
    <property type="match status" value="1"/>
</dbReference>
<dbReference type="RefSeq" id="WP_111871594.1">
    <property type="nucleotide sequence ID" value="NZ_QLYX01000019.1"/>
</dbReference>
<feature type="transmembrane region" description="Helical" evidence="2">
    <location>
        <begin position="20"/>
        <end position="38"/>
    </location>
</feature>
<dbReference type="InterPro" id="IPR011990">
    <property type="entry name" value="TPR-like_helical_dom_sf"/>
</dbReference>
<dbReference type="EMBL" id="QLYX01000019">
    <property type="protein sequence ID" value="RAY11402.1"/>
    <property type="molecule type" value="Genomic_DNA"/>
</dbReference>
<gene>
    <name evidence="4" type="ORF">DPM19_30735</name>
</gene>
<dbReference type="PANTHER" id="PTHR47691">
    <property type="entry name" value="REGULATOR-RELATED"/>
    <property type="match status" value="1"/>
</dbReference>
<dbReference type="Pfam" id="PF13401">
    <property type="entry name" value="AAA_22"/>
    <property type="match status" value="1"/>
</dbReference>
<dbReference type="InterPro" id="IPR049945">
    <property type="entry name" value="AAA_22"/>
</dbReference>
<feature type="region of interest" description="Disordered" evidence="1">
    <location>
        <begin position="455"/>
        <end position="477"/>
    </location>
</feature>
<keyword evidence="2" id="KW-1133">Transmembrane helix</keyword>
<name>A0A365GX82_9ACTN</name>
<keyword evidence="2" id="KW-0472">Membrane</keyword>
<reference evidence="4 5" key="1">
    <citation type="submission" date="2018-06" db="EMBL/GenBank/DDBJ databases">
        <title>Actinomadura craniellae sp. nov. isolated from marine sponge Craniella sp.</title>
        <authorList>
            <person name="Li L."/>
            <person name="Xu Q.H."/>
            <person name="Lin H.W."/>
            <person name="Lu Y.H."/>
        </authorList>
    </citation>
    <scope>NUCLEOTIDE SEQUENCE [LARGE SCALE GENOMIC DNA]</scope>
    <source>
        <strain evidence="4 5">LHW63021</strain>
    </source>
</reference>
<evidence type="ECO:0000313" key="5">
    <source>
        <dbReference type="Proteomes" id="UP000251891"/>
    </source>
</evidence>
<dbReference type="Gene3D" id="1.10.8.430">
    <property type="entry name" value="Helical domain of apoptotic protease-activating factors"/>
    <property type="match status" value="1"/>
</dbReference>
<protein>
    <recommendedName>
        <fullName evidence="3">AAA+ ATPase domain-containing protein</fullName>
    </recommendedName>
</protein>